<dbReference type="Proteomes" id="UP000095746">
    <property type="component" value="Unassembled WGS sequence"/>
</dbReference>
<sequence length="44" mass="4344">MLEDMDGKIDGIVDGGPCAVGVESTIVDLTVGSWGRGSSPGPPA</sequence>
<proteinExistence type="predicted"/>
<organism evidence="1 2">
    <name type="scientific">Flavonifractor plautii</name>
    <name type="common">Fusobacterium plautii</name>
    <dbReference type="NCBI Taxonomy" id="292800"/>
    <lineage>
        <taxon>Bacteria</taxon>
        <taxon>Bacillati</taxon>
        <taxon>Bacillota</taxon>
        <taxon>Clostridia</taxon>
        <taxon>Eubacteriales</taxon>
        <taxon>Oscillospiraceae</taxon>
        <taxon>Flavonifractor</taxon>
    </lineage>
</organism>
<evidence type="ECO:0000313" key="2">
    <source>
        <dbReference type="Proteomes" id="UP000095746"/>
    </source>
</evidence>
<dbReference type="AlphaFoldDB" id="A0A174WGP3"/>
<dbReference type="SUPFAM" id="SSF55821">
    <property type="entry name" value="YrdC/RibB"/>
    <property type="match status" value="1"/>
</dbReference>
<accession>A0A174WGP3</accession>
<reference evidence="1 2" key="1">
    <citation type="submission" date="2015-09" db="EMBL/GenBank/DDBJ databases">
        <authorList>
            <consortium name="Pathogen Informatics"/>
        </authorList>
    </citation>
    <scope>NUCLEOTIDE SEQUENCE [LARGE SCALE GENOMIC DNA]</scope>
    <source>
        <strain evidence="1 2">2789STDY5608854</strain>
    </source>
</reference>
<dbReference type="Gene3D" id="3.90.870.10">
    <property type="entry name" value="DHBP synthase"/>
    <property type="match status" value="1"/>
</dbReference>
<dbReference type="InterPro" id="IPR017945">
    <property type="entry name" value="DHBP_synth_RibB-like_a/b_dom"/>
</dbReference>
<name>A0A174WGP3_FLAPL</name>
<gene>
    <name evidence="1" type="ORF">ERS852411_04397</name>
</gene>
<protein>
    <submittedName>
        <fullName evidence="1">Putative translation factor (SUA5)</fullName>
    </submittedName>
</protein>
<evidence type="ECO:0000313" key="1">
    <source>
        <dbReference type="EMBL" id="CUQ43215.1"/>
    </source>
</evidence>
<dbReference type="EMBL" id="CYZT01001132">
    <property type="protein sequence ID" value="CUQ43215.1"/>
    <property type="molecule type" value="Genomic_DNA"/>
</dbReference>